<comment type="function">
    <text evidence="7">S-adenosyl-L-methionine-dependent 2'-O-ribose methyltransferase that catalyzes the formation of 2'-O-methylguanosine at position 18 (Gm18) in a subset of tRNA. Selectively mediates Gm18 methylation of tRNAGln-TTG/CTG and tRNASer-TGA/GCT. Gm18 modification can enhance the stability of modified tRNAs.</text>
</comment>
<evidence type="ECO:0000256" key="2">
    <source>
        <dbReference type="ARBA" id="ARBA00022679"/>
    </source>
</evidence>
<dbReference type="GeneID" id="8625137"/>
<dbReference type="HOGENOM" id="CLU_002618_1_0_1"/>
<dbReference type="Pfam" id="PF00588">
    <property type="entry name" value="SpoU_methylase"/>
    <property type="match status" value="1"/>
</dbReference>
<dbReference type="SUPFAM" id="SSF75217">
    <property type="entry name" value="alpha/beta knot"/>
    <property type="match status" value="1"/>
</dbReference>
<dbReference type="InterPro" id="IPR001537">
    <property type="entry name" value="SpoU_MeTrfase"/>
</dbReference>
<organism evidence="14 15">
    <name type="scientific">Dictyostelium discoideum</name>
    <name type="common">Social amoeba</name>
    <dbReference type="NCBI Taxonomy" id="44689"/>
    <lineage>
        <taxon>Eukaryota</taxon>
        <taxon>Amoebozoa</taxon>
        <taxon>Evosea</taxon>
        <taxon>Eumycetozoa</taxon>
        <taxon>Dictyostelia</taxon>
        <taxon>Dictyosteliales</taxon>
        <taxon>Dictyosteliaceae</taxon>
        <taxon>Dictyostelium</taxon>
    </lineage>
</organism>
<keyword evidence="15" id="KW-1185">Reference proteome</keyword>
<evidence type="ECO:0000256" key="6">
    <source>
        <dbReference type="ARBA" id="ARBA00093266"/>
    </source>
</evidence>
<keyword evidence="4" id="KW-0694">RNA-binding</keyword>
<evidence type="ECO:0000256" key="4">
    <source>
        <dbReference type="ARBA" id="ARBA00022884"/>
    </source>
</evidence>
<dbReference type="PANTHER" id="PTHR12029">
    <property type="entry name" value="RNA METHYLTRANSFERASE"/>
    <property type="match status" value="1"/>
</dbReference>
<gene>
    <name evidence="14" type="ORF">DDB_G0285499</name>
</gene>
<dbReference type="InterPro" id="IPR056921">
    <property type="entry name" value="TARBP1_dom"/>
</dbReference>
<keyword evidence="5" id="KW-0007">Acetylation</keyword>
<dbReference type="VEuPathDB" id="AmoebaDB:DDB_G0285499"/>
<evidence type="ECO:0000313" key="15">
    <source>
        <dbReference type="Proteomes" id="UP000002195"/>
    </source>
</evidence>
<evidence type="ECO:0000259" key="12">
    <source>
        <dbReference type="Pfam" id="PF00588"/>
    </source>
</evidence>
<dbReference type="InterPro" id="IPR044748">
    <property type="entry name" value="Trm3/TARBP1_C"/>
</dbReference>
<comment type="catalytic activity">
    <reaction evidence="6">
        <text>guanosine(18) in tRNA + S-adenosyl-L-methionine = 2'-O-methylguanosine(18) in tRNA + S-adenosyl-L-homocysteine + H(+)</text>
        <dbReference type="Rhea" id="RHEA:20077"/>
        <dbReference type="Rhea" id="RHEA-COMP:10190"/>
        <dbReference type="Rhea" id="RHEA-COMP:10192"/>
        <dbReference type="ChEBI" id="CHEBI:15378"/>
        <dbReference type="ChEBI" id="CHEBI:57856"/>
        <dbReference type="ChEBI" id="CHEBI:59789"/>
        <dbReference type="ChEBI" id="CHEBI:74269"/>
        <dbReference type="ChEBI" id="CHEBI:74445"/>
        <dbReference type="EC" id="2.1.1.34"/>
    </reaction>
    <physiologicalReaction direction="left-to-right" evidence="6">
        <dbReference type="Rhea" id="RHEA:20078"/>
    </physiologicalReaction>
</comment>
<feature type="domain" description="tRNA/rRNA methyltransferase SpoU type" evidence="12">
    <location>
        <begin position="1526"/>
        <end position="1667"/>
    </location>
</feature>
<dbReference type="dictyBase" id="DDB_G0285499"/>
<protein>
    <recommendedName>
        <fullName evidence="9">tRNA (guanosine(18)-2'-O)-methyltransferase TARBP1</fullName>
        <ecNumber evidence="8">2.1.1.34</ecNumber>
    </recommendedName>
    <alternativeName>
        <fullName evidence="10">TAR RNA-binding protein 1</fullName>
    </alternativeName>
</protein>
<dbReference type="Gene3D" id="3.40.1280.10">
    <property type="match status" value="1"/>
</dbReference>
<dbReference type="FunCoup" id="Q54N52">
    <property type="interactions" value="87"/>
</dbReference>
<comment type="caution">
    <text evidence="14">The sequence shown here is derived from an EMBL/GenBank/DDBJ whole genome shotgun (WGS) entry which is preliminary data.</text>
</comment>
<evidence type="ECO:0000256" key="8">
    <source>
        <dbReference type="ARBA" id="ARBA00093594"/>
    </source>
</evidence>
<dbReference type="KEGG" id="ddi:DDB_G0285499"/>
<dbReference type="InterPro" id="IPR045330">
    <property type="entry name" value="TRM3/TARBP1"/>
</dbReference>
<keyword evidence="1" id="KW-0489">Methyltransferase</keyword>
<evidence type="ECO:0000313" key="14">
    <source>
        <dbReference type="EMBL" id="EAL64587.1"/>
    </source>
</evidence>
<dbReference type="Proteomes" id="UP000002195">
    <property type="component" value="Unassembled WGS sequence"/>
</dbReference>
<dbReference type="FunFam" id="3.40.1280.10:FF:000010">
    <property type="entry name" value="probable methyltransferase TARBP1"/>
    <property type="match status" value="1"/>
</dbReference>
<evidence type="ECO:0000259" key="13">
    <source>
        <dbReference type="Pfam" id="PF25050"/>
    </source>
</evidence>
<keyword evidence="2" id="KW-0808">Transferase</keyword>
<dbReference type="GO" id="GO:0141100">
    <property type="term" value="F:tRNA (guanine(18)-2'-O)-methyltransferase activity"/>
    <property type="evidence" value="ECO:0007669"/>
    <property type="project" value="UniProtKB-EC"/>
</dbReference>
<evidence type="ECO:0000256" key="3">
    <source>
        <dbReference type="ARBA" id="ARBA00022691"/>
    </source>
</evidence>
<evidence type="ECO:0000256" key="1">
    <source>
        <dbReference type="ARBA" id="ARBA00022603"/>
    </source>
</evidence>
<accession>Q54N52</accession>
<dbReference type="Pfam" id="PF25050">
    <property type="entry name" value="TARBP1"/>
    <property type="match status" value="1"/>
</dbReference>
<feature type="domain" description="TARBP1" evidence="13">
    <location>
        <begin position="301"/>
        <end position="455"/>
    </location>
</feature>
<evidence type="ECO:0000256" key="11">
    <source>
        <dbReference type="SAM" id="MobiDB-lite"/>
    </source>
</evidence>
<dbReference type="PaxDb" id="44689-DDB0186533"/>
<dbReference type="InterPro" id="IPR029026">
    <property type="entry name" value="tRNA_m1G_MTases_N"/>
</dbReference>
<evidence type="ECO:0000256" key="10">
    <source>
        <dbReference type="ARBA" id="ARBA00093656"/>
    </source>
</evidence>
<keyword evidence="3" id="KW-0949">S-adenosyl-L-methionine</keyword>
<dbReference type="OMA" id="DKCIEIP"/>
<evidence type="ECO:0000256" key="5">
    <source>
        <dbReference type="ARBA" id="ARBA00022990"/>
    </source>
</evidence>
<sequence>MITTIQQIETFSKSLNKNSIDSDKNEIYDSFLDCILIIDDNNNNNNILEQLIEKLKSISNIEYLNSNNINYHFIKLLLISIQRIINNNKNDKNNNNNNNNKLYKSLFNTYIEILEISKIILNQDENHLNKVKILEMVINNIKDTLSLNIIENSFEIVNDLLEKSNLSMISILEENDENNIHFNVLFNLLNKIYNELNNNNNNNNKEILLVINKFRDIFIKNSIELLKKSIDTDIRNGIISTLLLPLVNDSIETFNMVKEFAYKMISDPPESLFVSLVKSEGFKLLSNLFNSFYKNLIFDPIFWQSIINGLNDINDSLNRKRSSYLLKKSIKISIEKENEISTWGDNWSKYFKWSKEDSEKLQKLWNTFFLIYESLDDFTIHLIQPVWKEIDSLVIGSSSSSPMSSPSSKEGLDFEWVEILFKRCLNHQNPAVIKVLIIDVLNSKQYIPYLPIEFISGTLIQSISNAALYKGVTESTIHVATINFFTNYYQSLSTIKEKSKFIQTIINCLVVNHFQKELLVNIIKFIETITNQQKLKLTVLNNEFFPVFLNFFEISIKRLHSNVRNRIYKSIIKSLIYLCDENNQDYQQLDFNNKSKIIYSIPLHFHTNLKYNQLLNNWLNSINHNENNNLNNIKLILNNYKIEEKDNLIIIDKDIIIKIKQESFIISRMILYLNSKEFSEIINEILIEISKLMIKDSTCKFGLENMSFNKFIILLGSILSITELSNQIETLKPLFINTENFYESFLDFLLNNFKNQQLLNQLQSNYIPTLEIEESLYLIQSFIIENILNDNNLKSYKIKLNNYLNQIFNNNNIDKNNNNNNNIKIEIQKVIYIQKLFGIFKERSNISKLFKVEEIEKLIDFIFNITIQKPKQQQQEQYDHSIKETLGLWGNINSYFIKTKWMLIRNLLTCQSEIMKNENQSLDQSKLLIEKSSNYLEILIDDLSGSNFYCSQPIFHCLTILLPIGTKRKDGKIGFNKELFENCLSYAWTSVMDSGTLTFIGSFIQLAYQHDILSVCINEEEEEDDEEEIFNHHNLLKEYFYKLLNQSSLVIGLYNLLIMKTTMIWKEYPEIAILYVDEIYESLVFGPTRTAGNELHQDDLELTFHDALIGVPTFVFNLHQDSICESAKDQIKFGFGSIPHKDSFGRAIATVFLYEMGKLSKSSSSHHMNENKNKIIEFINLISMKLLNSNFDKEFLKKKEYILNTPIHRLKVRIWQSLCILSKFIQPNSNEQMNEIGSAIVKIFHLFNLPSIRKYVNIFLVNFMKRHHEIIEIHLIQLLDNLNVRGDILSSIVVTAGYILLNIENNNQLYQKVFNRILSLTTSGHQVVKTIASSIIVQIYDTDNKLAEKLSSDSTMLAFLKQLHYFFTNNQQAFKSLEKQKQVMDLEKKNQFSSSSFQNVFYDTPVLEQLSPSEIISPGIFEFLLSSNDYSIGNPLEKQLRDKLLEKSKYLPKVIGVDNGNENDSDDDDENHKENNIKKLISNTDDIDEYIDNNPTSYQKKILPWSNDLDLETRDELVVKKARQSIIIVASFIDKIPNLAGLARTCEIFNIECLVVSDLKIRDNKEFQNITVTAEKWLPMEEVAENDLKQYLLLKKSQGYSLLGVEQTSSSVLLNKFEFPQKSVLVLGKEKEGIPTEFINLLDKCIEIPQLGIIRSLNVHVSGSLMIWDYFRQQLNK</sequence>
<dbReference type="InParanoid" id="Q54N52"/>
<evidence type="ECO:0000256" key="9">
    <source>
        <dbReference type="ARBA" id="ARBA00093636"/>
    </source>
</evidence>
<dbReference type="AlphaFoldDB" id="Q54N52"/>
<dbReference type="PANTHER" id="PTHR12029:SF11">
    <property type="entry name" value="METHYLTRANSFERASE TARBP1-RELATED"/>
    <property type="match status" value="1"/>
</dbReference>
<feature type="region of interest" description="Disordered" evidence="11">
    <location>
        <begin position="1456"/>
        <end position="1477"/>
    </location>
</feature>
<name>Q54N52_DICDI</name>
<reference evidence="14 15" key="1">
    <citation type="journal article" date="2005" name="Nature">
        <title>The genome of the social amoeba Dictyostelium discoideum.</title>
        <authorList>
            <consortium name="The Dictyostelium discoideum Sequencing Consortium"/>
            <person name="Eichinger L."/>
            <person name="Pachebat J.A."/>
            <person name="Glockner G."/>
            <person name="Rajandream M.A."/>
            <person name="Sucgang R."/>
            <person name="Berriman M."/>
            <person name="Song J."/>
            <person name="Olsen R."/>
            <person name="Szafranski K."/>
            <person name="Xu Q."/>
            <person name="Tunggal B."/>
            <person name="Kummerfeld S."/>
            <person name="Madera M."/>
            <person name="Konfortov B.A."/>
            <person name="Rivero F."/>
            <person name="Bankier A.T."/>
            <person name="Lehmann R."/>
            <person name="Hamlin N."/>
            <person name="Davies R."/>
            <person name="Gaudet P."/>
            <person name="Fey P."/>
            <person name="Pilcher K."/>
            <person name="Chen G."/>
            <person name="Saunders D."/>
            <person name="Sodergren E."/>
            <person name="Davis P."/>
            <person name="Kerhornou A."/>
            <person name="Nie X."/>
            <person name="Hall N."/>
            <person name="Anjard C."/>
            <person name="Hemphill L."/>
            <person name="Bason N."/>
            <person name="Farbrother P."/>
            <person name="Desany B."/>
            <person name="Just E."/>
            <person name="Morio T."/>
            <person name="Rost R."/>
            <person name="Churcher C."/>
            <person name="Cooper J."/>
            <person name="Haydock S."/>
            <person name="van Driessche N."/>
            <person name="Cronin A."/>
            <person name="Goodhead I."/>
            <person name="Muzny D."/>
            <person name="Mourier T."/>
            <person name="Pain A."/>
            <person name="Lu M."/>
            <person name="Harper D."/>
            <person name="Lindsay R."/>
            <person name="Hauser H."/>
            <person name="James K."/>
            <person name="Quiles M."/>
            <person name="Madan Babu M."/>
            <person name="Saito T."/>
            <person name="Buchrieser C."/>
            <person name="Wardroper A."/>
            <person name="Felder M."/>
            <person name="Thangavelu M."/>
            <person name="Johnson D."/>
            <person name="Knights A."/>
            <person name="Loulseged H."/>
            <person name="Mungall K."/>
            <person name="Oliver K."/>
            <person name="Price C."/>
            <person name="Quail M.A."/>
            <person name="Urushihara H."/>
            <person name="Hernandez J."/>
            <person name="Rabbinowitsch E."/>
            <person name="Steffen D."/>
            <person name="Sanders M."/>
            <person name="Ma J."/>
            <person name="Kohara Y."/>
            <person name="Sharp S."/>
            <person name="Simmonds M."/>
            <person name="Spiegler S."/>
            <person name="Tivey A."/>
            <person name="Sugano S."/>
            <person name="White B."/>
            <person name="Walker D."/>
            <person name="Woodward J."/>
            <person name="Winckler T."/>
            <person name="Tanaka Y."/>
            <person name="Shaulsky G."/>
            <person name="Schleicher M."/>
            <person name="Weinstock G."/>
            <person name="Rosenthal A."/>
            <person name="Cox E.C."/>
            <person name="Chisholm R.L."/>
            <person name="Gibbs R."/>
            <person name="Loomis W.F."/>
            <person name="Platzer M."/>
            <person name="Kay R.R."/>
            <person name="Williams J."/>
            <person name="Dear P.H."/>
            <person name="Noegel A.A."/>
            <person name="Barrell B."/>
            <person name="Kuspa A."/>
        </authorList>
    </citation>
    <scope>NUCLEOTIDE SEQUENCE [LARGE SCALE GENOMIC DNA]</scope>
    <source>
        <strain evidence="14 15">AX4</strain>
    </source>
</reference>
<dbReference type="STRING" id="44689.Q54N52"/>
<dbReference type="SMR" id="Q54N52"/>
<dbReference type="EC" id="2.1.1.34" evidence="8"/>
<dbReference type="RefSeq" id="XP_638091.1">
    <property type="nucleotide sequence ID" value="XM_632999.1"/>
</dbReference>
<dbReference type="GO" id="GO:0003723">
    <property type="term" value="F:RNA binding"/>
    <property type="evidence" value="ECO:0007669"/>
    <property type="project" value="UniProtKB-KW"/>
</dbReference>
<proteinExistence type="predicted"/>
<dbReference type="GO" id="GO:0016423">
    <property type="term" value="F:tRNA (guanine) methyltransferase activity"/>
    <property type="evidence" value="ECO:0000318"/>
    <property type="project" value="GO_Central"/>
</dbReference>
<dbReference type="CDD" id="cd18091">
    <property type="entry name" value="SpoU-like_TRM3-like"/>
    <property type="match status" value="1"/>
</dbReference>
<dbReference type="GO" id="GO:0030488">
    <property type="term" value="P:tRNA methylation"/>
    <property type="evidence" value="ECO:0000318"/>
    <property type="project" value="GO_Central"/>
</dbReference>
<dbReference type="InterPro" id="IPR029028">
    <property type="entry name" value="Alpha/beta_knot_MTases"/>
</dbReference>
<dbReference type="EMBL" id="AAFI02000079">
    <property type="protein sequence ID" value="EAL64587.1"/>
    <property type="molecule type" value="Genomic_DNA"/>
</dbReference>
<dbReference type="eggNOG" id="KOG0839">
    <property type="taxonomic scope" value="Eukaryota"/>
</dbReference>
<evidence type="ECO:0000256" key="7">
    <source>
        <dbReference type="ARBA" id="ARBA00093361"/>
    </source>
</evidence>